<evidence type="ECO:0000313" key="3">
    <source>
        <dbReference type="Proteomes" id="UP000283569"/>
    </source>
</evidence>
<dbReference type="Proteomes" id="UP000283569">
    <property type="component" value="Unassembled WGS sequence"/>
</dbReference>
<accession>A0A420U414</accession>
<gene>
    <name evidence="2" type="ORF">BFJ72_g1412</name>
</gene>
<keyword evidence="1" id="KW-0472">Membrane</keyword>
<organism evidence="2 3">
    <name type="scientific">Gibberella intermedia</name>
    <name type="common">Bulb rot disease fungus</name>
    <name type="synonym">Fusarium proliferatum</name>
    <dbReference type="NCBI Taxonomy" id="948311"/>
    <lineage>
        <taxon>Eukaryota</taxon>
        <taxon>Fungi</taxon>
        <taxon>Dikarya</taxon>
        <taxon>Ascomycota</taxon>
        <taxon>Pezizomycotina</taxon>
        <taxon>Sordariomycetes</taxon>
        <taxon>Hypocreomycetidae</taxon>
        <taxon>Hypocreales</taxon>
        <taxon>Nectriaceae</taxon>
        <taxon>Fusarium</taxon>
        <taxon>Fusarium fujikuroi species complex</taxon>
    </lineage>
</organism>
<dbReference type="EMBL" id="MRDB01000003">
    <property type="protein sequence ID" value="RKL48513.1"/>
    <property type="molecule type" value="Genomic_DNA"/>
</dbReference>
<reference evidence="2 3" key="1">
    <citation type="journal article" date="2018" name="Sci. Rep.">
        <title>Characterisation of pathogen-specific regions and novel effector candidates in Fusarium oxysporum f. sp. cepae.</title>
        <authorList>
            <person name="Armitage A.D."/>
            <person name="Taylor A."/>
            <person name="Sobczyk M.K."/>
            <person name="Baxter L."/>
            <person name="Greenfield B.P."/>
            <person name="Bates H.J."/>
            <person name="Wilson F."/>
            <person name="Jackson A.C."/>
            <person name="Ott S."/>
            <person name="Harrison R.J."/>
            <person name="Clarkson J.P."/>
        </authorList>
    </citation>
    <scope>NUCLEOTIDE SEQUENCE [LARGE SCALE GENOMIC DNA]</scope>
    <source>
        <strain evidence="2 3">Fp_A8</strain>
    </source>
</reference>
<evidence type="ECO:0000256" key="1">
    <source>
        <dbReference type="SAM" id="Phobius"/>
    </source>
</evidence>
<name>A0A420U414_GIBIN</name>
<comment type="caution">
    <text evidence="2">The sequence shown here is derived from an EMBL/GenBank/DDBJ whole genome shotgun (WGS) entry which is preliminary data.</text>
</comment>
<feature type="transmembrane region" description="Helical" evidence="1">
    <location>
        <begin position="27"/>
        <end position="45"/>
    </location>
</feature>
<sequence>MQKNNSALATWELASGFFNVGLASKKVMCFIIWTASFILAFPTFASSMTGYTPYNKAYVNSTSGRLVQFSEIVPVAYLIKDGNRVDGLSKDYPVLWIGSKIIEQATNAKDKAD</sequence>
<evidence type="ECO:0000313" key="2">
    <source>
        <dbReference type="EMBL" id="RKL48513.1"/>
    </source>
</evidence>
<keyword evidence="1" id="KW-0812">Transmembrane</keyword>
<proteinExistence type="predicted"/>
<keyword evidence="1" id="KW-1133">Transmembrane helix</keyword>
<dbReference type="AlphaFoldDB" id="A0A420U414"/>
<protein>
    <submittedName>
        <fullName evidence="2">Uncharacterized protein</fullName>
    </submittedName>
</protein>